<dbReference type="Pfam" id="PF05076">
    <property type="entry name" value="SUFU"/>
    <property type="match status" value="1"/>
</dbReference>
<sequence length="177" mass="19314">MATKAADRNPLHWGSNKLPGQGLYGLSAYRCAAHWLLVTFGLTELFSKDSDDPEVSGWGFELTMRVPLDGEQPPAWSLRLLERLVDYVFTSGRAFAADHRMDPGGPITGKDTTRLRAIAFAADPELPTIDSPHGSARFLTVVGITADELDRMKATTTAEVLSDLGTRSPMLVTDPNR</sequence>
<comment type="caution">
    <text evidence="2">The sequence shown here is derived from an EMBL/GenBank/DDBJ whole genome shotgun (WGS) entry which is preliminary data.</text>
</comment>
<proteinExistence type="predicted"/>
<dbReference type="SUPFAM" id="SSF103359">
    <property type="entry name" value="Suppressor of Fused, N-terminal domain"/>
    <property type="match status" value="1"/>
</dbReference>
<dbReference type="RefSeq" id="WP_376806364.1">
    <property type="nucleotide sequence ID" value="NZ_JBHTAC010000009.1"/>
</dbReference>
<dbReference type="PANTHER" id="PTHR10928:SF2">
    <property type="entry name" value="SUPPRESSOR OF FUSED HOMOLOG"/>
    <property type="match status" value="1"/>
</dbReference>
<protein>
    <submittedName>
        <fullName evidence="2">Suppressor of fused domain protein</fullName>
    </submittedName>
</protein>
<dbReference type="EMBL" id="JBHTAC010000009">
    <property type="protein sequence ID" value="MFC7243119.1"/>
    <property type="molecule type" value="Genomic_DNA"/>
</dbReference>
<accession>A0ABW2GT32</accession>
<gene>
    <name evidence="2" type="ORF">ACFQO7_11590</name>
</gene>
<dbReference type="InterPro" id="IPR020941">
    <property type="entry name" value="SUFU-like_domain"/>
</dbReference>
<dbReference type="PANTHER" id="PTHR10928">
    <property type="entry name" value="SUPPRESSOR OF FUSED"/>
    <property type="match status" value="1"/>
</dbReference>
<evidence type="ECO:0000259" key="1">
    <source>
        <dbReference type="Pfam" id="PF05076"/>
    </source>
</evidence>
<reference evidence="3" key="1">
    <citation type="journal article" date="2019" name="Int. J. Syst. Evol. Microbiol.">
        <title>The Global Catalogue of Microorganisms (GCM) 10K type strain sequencing project: providing services to taxonomists for standard genome sequencing and annotation.</title>
        <authorList>
            <consortium name="The Broad Institute Genomics Platform"/>
            <consortium name="The Broad Institute Genome Sequencing Center for Infectious Disease"/>
            <person name="Wu L."/>
            <person name="Ma J."/>
        </authorList>
    </citation>
    <scope>NUCLEOTIDE SEQUENCE [LARGE SCALE GENOMIC DNA]</scope>
    <source>
        <strain evidence="3">CGMCC 1.9106</strain>
    </source>
</reference>
<organism evidence="2 3">
    <name type="scientific">Catellatospora aurea</name>
    <dbReference type="NCBI Taxonomy" id="1337874"/>
    <lineage>
        <taxon>Bacteria</taxon>
        <taxon>Bacillati</taxon>
        <taxon>Actinomycetota</taxon>
        <taxon>Actinomycetes</taxon>
        <taxon>Micromonosporales</taxon>
        <taxon>Micromonosporaceae</taxon>
        <taxon>Catellatospora</taxon>
    </lineage>
</organism>
<dbReference type="Proteomes" id="UP001596392">
    <property type="component" value="Unassembled WGS sequence"/>
</dbReference>
<keyword evidence="3" id="KW-1185">Reference proteome</keyword>
<name>A0ABW2GT32_9ACTN</name>
<evidence type="ECO:0000313" key="2">
    <source>
        <dbReference type="EMBL" id="MFC7243119.1"/>
    </source>
</evidence>
<dbReference type="InterPro" id="IPR007768">
    <property type="entry name" value="Suppressor_of_fused"/>
</dbReference>
<feature type="domain" description="Suppressor of fused-like" evidence="1">
    <location>
        <begin position="32"/>
        <end position="177"/>
    </location>
</feature>
<dbReference type="InterPro" id="IPR037181">
    <property type="entry name" value="SUFU_N"/>
</dbReference>
<evidence type="ECO:0000313" key="3">
    <source>
        <dbReference type="Proteomes" id="UP001596392"/>
    </source>
</evidence>